<dbReference type="PANTHER" id="PTHR33710:SF62">
    <property type="entry name" value="DUF4283 DOMAIN PROTEIN"/>
    <property type="match status" value="1"/>
</dbReference>
<gene>
    <name evidence="1" type="ORF">Slati_2359500</name>
</gene>
<name>A0AAW2WF24_9LAMI</name>
<dbReference type="AlphaFoldDB" id="A0AAW2WF24"/>
<sequence>MKSFLRMRRQCSAAQRQIEEFRACLAECQLVDLGYLVPKFTWCNQRDAPNTIRVRLDRTCATLGWQAMFPQCRVSTDVARGSDHSPLIINLVADLKQDDGRCNKLFRFEAMWTRSTDCEELIQALWNHKADSTAASRILQRQHKVQEGLIGWNKSNFGHVWRRVKELEEQLVKLDTDPISAEGRLR</sequence>
<protein>
    <recommendedName>
        <fullName evidence="2">Endonuclease/exonuclease/phosphatase domain-containing protein</fullName>
    </recommendedName>
</protein>
<comment type="caution">
    <text evidence="1">The sequence shown here is derived from an EMBL/GenBank/DDBJ whole genome shotgun (WGS) entry which is preliminary data.</text>
</comment>
<reference evidence="1" key="2">
    <citation type="journal article" date="2024" name="Plant">
        <title>Genomic evolution and insights into agronomic trait innovations of Sesamum species.</title>
        <authorList>
            <person name="Miao H."/>
            <person name="Wang L."/>
            <person name="Qu L."/>
            <person name="Liu H."/>
            <person name="Sun Y."/>
            <person name="Le M."/>
            <person name="Wang Q."/>
            <person name="Wei S."/>
            <person name="Zheng Y."/>
            <person name="Lin W."/>
            <person name="Duan Y."/>
            <person name="Cao H."/>
            <person name="Xiong S."/>
            <person name="Wang X."/>
            <person name="Wei L."/>
            <person name="Li C."/>
            <person name="Ma Q."/>
            <person name="Ju M."/>
            <person name="Zhao R."/>
            <person name="Li G."/>
            <person name="Mu C."/>
            <person name="Tian Q."/>
            <person name="Mei H."/>
            <person name="Zhang T."/>
            <person name="Gao T."/>
            <person name="Zhang H."/>
        </authorList>
    </citation>
    <scope>NUCLEOTIDE SEQUENCE</scope>
    <source>
        <strain evidence="1">KEN1</strain>
    </source>
</reference>
<dbReference type="PANTHER" id="PTHR33710">
    <property type="entry name" value="BNAC02G09200D PROTEIN"/>
    <property type="match status" value="1"/>
</dbReference>
<organism evidence="1">
    <name type="scientific">Sesamum latifolium</name>
    <dbReference type="NCBI Taxonomy" id="2727402"/>
    <lineage>
        <taxon>Eukaryota</taxon>
        <taxon>Viridiplantae</taxon>
        <taxon>Streptophyta</taxon>
        <taxon>Embryophyta</taxon>
        <taxon>Tracheophyta</taxon>
        <taxon>Spermatophyta</taxon>
        <taxon>Magnoliopsida</taxon>
        <taxon>eudicotyledons</taxon>
        <taxon>Gunneridae</taxon>
        <taxon>Pentapetalae</taxon>
        <taxon>asterids</taxon>
        <taxon>lamiids</taxon>
        <taxon>Lamiales</taxon>
        <taxon>Pedaliaceae</taxon>
        <taxon>Sesamum</taxon>
    </lineage>
</organism>
<dbReference type="Gene3D" id="3.60.10.10">
    <property type="entry name" value="Endonuclease/exonuclease/phosphatase"/>
    <property type="match status" value="1"/>
</dbReference>
<proteinExistence type="predicted"/>
<dbReference type="EMBL" id="JACGWN010000008">
    <property type="protein sequence ID" value="KAL0438765.1"/>
    <property type="molecule type" value="Genomic_DNA"/>
</dbReference>
<evidence type="ECO:0008006" key="2">
    <source>
        <dbReference type="Google" id="ProtNLM"/>
    </source>
</evidence>
<accession>A0AAW2WF24</accession>
<reference evidence="1" key="1">
    <citation type="submission" date="2020-06" db="EMBL/GenBank/DDBJ databases">
        <authorList>
            <person name="Li T."/>
            <person name="Hu X."/>
            <person name="Zhang T."/>
            <person name="Song X."/>
            <person name="Zhang H."/>
            <person name="Dai N."/>
            <person name="Sheng W."/>
            <person name="Hou X."/>
            <person name="Wei L."/>
        </authorList>
    </citation>
    <scope>NUCLEOTIDE SEQUENCE</scope>
    <source>
        <strain evidence="1">KEN1</strain>
        <tissue evidence="1">Leaf</tissue>
    </source>
</reference>
<evidence type="ECO:0000313" key="1">
    <source>
        <dbReference type="EMBL" id="KAL0438765.1"/>
    </source>
</evidence>
<dbReference type="SUPFAM" id="SSF56219">
    <property type="entry name" value="DNase I-like"/>
    <property type="match status" value="1"/>
</dbReference>
<dbReference type="InterPro" id="IPR036691">
    <property type="entry name" value="Endo/exonu/phosph_ase_sf"/>
</dbReference>